<evidence type="ECO:0000313" key="6">
    <source>
        <dbReference type="EMBL" id="SEQ07344.1"/>
    </source>
</evidence>
<proteinExistence type="predicted"/>
<evidence type="ECO:0000256" key="5">
    <source>
        <dbReference type="SAM" id="SignalP"/>
    </source>
</evidence>
<dbReference type="InterPro" id="IPR001258">
    <property type="entry name" value="NHL_repeat"/>
</dbReference>
<accession>A0A1H9D1N1</accession>
<dbReference type="Gene3D" id="2.120.10.30">
    <property type="entry name" value="TolB, C-terminal domain"/>
    <property type="match status" value="1"/>
</dbReference>
<dbReference type="Proteomes" id="UP000199021">
    <property type="component" value="Unassembled WGS sequence"/>
</dbReference>
<dbReference type="OrthoDB" id="9799230at2"/>
<feature type="repeat" description="NHL" evidence="4">
    <location>
        <begin position="153"/>
        <end position="185"/>
    </location>
</feature>
<sequence>MRTFIFLLLVTILGAAAGCNESVQEQGEPAPGPLPEYVLSSSWPSDSTAATIGQPVGVGLMPDGSVAVFHRGKGTPNPHVADEVVVFIDPDSGEIINSWGEDSFIHSHGMHVDWAGNVWLTDIKRHQVFKYSAEGQLLLSLGTAGEAGLDNTHFDQPTDVAVSPEGDIFVTDGYGNRRIVKFSANGDFLLDWGKKGEAPGEFVNPHSIDISKEGVLYVTDRENHRIQTFDTQGNFLDTIPTGGAVYACIVDERKEELLATDFQKQDTTILGSDVFLMGLSDSLPSDAFIGHSHDGDRAACQYHDLTRDAEGNIYLVDLIGKRVEKWVLK</sequence>
<dbReference type="PANTHER" id="PTHR10680">
    <property type="entry name" value="PEPTIDYL-GLYCINE ALPHA-AMIDATING MONOOXYGENASE"/>
    <property type="match status" value="1"/>
</dbReference>
<dbReference type="RefSeq" id="WP_090166401.1">
    <property type="nucleotide sequence ID" value="NZ_FOFB01000005.1"/>
</dbReference>
<dbReference type="SUPFAM" id="SSF101898">
    <property type="entry name" value="NHL repeat"/>
    <property type="match status" value="1"/>
</dbReference>
<dbReference type="EMBL" id="FOFB01000005">
    <property type="protein sequence ID" value="SEQ07344.1"/>
    <property type="molecule type" value="Genomic_DNA"/>
</dbReference>
<dbReference type="CDD" id="cd14958">
    <property type="entry name" value="NHL_PAL_like"/>
    <property type="match status" value="1"/>
</dbReference>
<dbReference type="Pfam" id="PF17170">
    <property type="entry name" value="DUF5128"/>
    <property type="match status" value="1"/>
</dbReference>
<keyword evidence="2" id="KW-0677">Repeat</keyword>
<evidence type="ECO:0000256" key="2">
    <source>
        <dbReference type="ARBA" id="ARBA00022737"/>
    </source>
</evidence>
<organism evidence="6 7">
    <name type="scientific">Neolewinella agarilytica</name>
    <dbReference type="NCBI Taxonomy" id="478744"/>
    <lineage>
        <taxon>Bacteria</taxon>
        <taxon>Pseudomonadati</taxon>
        <taxon>Bacteroidota</taxon>
        <taxon>Saprospiria</taxon>
        <taxon>Saprospirales</taxon>
        <taxon>Lewinellaceae</taxon>
        <taxon>Neolewinella</taxon>
    </lineage>
</organism>
<dbReference type="InParanoid" id="A0A1H9D1N1"/>
<evidence type="ECO:0000256" key="4">
    <source>
        <dbReference type="PROSITE-ProRule" id="PRU00504"/>
    </source>
</evidence>
<feature type="repeat" description="NHL" evidence="4">
    <location>
        <begin position="193"/>
        <end position="232"/>
    </location>
</feature>
<gene>
    <name evidence="6" type="ORF">SAMN05444359_105109</name>
</gene>
<protein>
    <submittedName>
        <fullName evidence="6">6-bladed beta-propeller protein</fullName>
    </submittedName>
</protein>
<dbReference type="PROSITE" id="PS51125">
    <property type="entry name" value="NHL"/>
    <property type="match status" value="2"/>
</dbReference>
<evidence type="ECO:0000313" key="7">
    <source>
        <dbReference type="Proteomes" id="UP000199021"/>
    </source>
</evidence>
<dbReference type="InterPro" id="IPR011042">
    <property type="entry name" value="6-blade_b-propeller_TolB-like"/>
</dbReference>
<dbReference type="AlphaFoldDB" id="A0A1H9D1N1"/>
<keyword evidence="7" id="KW-1185">Reference proteome</keyword>
<dbReference type="PROSITE" id="PS51257">
    <property type="entry name" value="PROKAR_LIPOPROTEIN"/>
    <property type="match status" value="1"/>
</dbReference>
<dbReference type="STRING" id="478744.SAMN05444359_105109"/>
<dbReference type="PANTHER" id="PTHR10680:SF38">
    <property type="entry name" value="BLL1368 PROTEIN"/>
    <property type="match status" value="1"/>
</dbReference>
<keyword evidence="1 5" id="KW-0732">Signal</keyword>
<evidence type="ECO:0000256" key="1">
    <source>
        <dbReference type="ARBA" id="ARBA00022729"/>
    </source>
</evidence>
<feature type="chain" id="PRO_5011703612" evidence="5">
    <location>
        <begin position="18"/>
        <end position="329"/>
    </location>
</feature>
<feature type="signal peptide" evidence="5">
    <location>
        <begin position="1"/>
        <end position="17"/>
    </location>
</feature>
<reference evidence="7" key="1">
    <citation type="submission" date="2016-10" db="EMBL/GenBank/DDBJ databases">
        <authorList>
            <person name="Varghese N."/>
            <person name="Submissions S."/>
        </authorList>
    </citation>
    <scope>NUCLEOTIDE SEQUENCE [LARGE SCALE GENOMIC DNA]</scope>
    <source>
        <strain evidence="7">DSM 24740</strain>
    </source>
</reference>
<evidence type="ECO:0000256" key="3">
    <source>
        <dbReference type="ARBA" id="ARBA00023180"/>
    </source>
</evidence>
<keyword evidence="3" id="KW-0325">Glycoprotein</keyword>
<name>A0A1H9D1N1_9BACT</name>